<feature type="compositionally biased region" description="Basic and acidic residues" evidence="1">
    <location>
        <begin position="38"/>
        <end position="54"/>
    </location>
</feature>
<evidence type="ECO:0000256" key="1">
    <source>
        <dbReference type="SAM" id="MobiDB-lite"/>
    </source>
</evidence>
<sequence>MRHDDRAEHAHDDEHRALGKRRRYPTGGSRAPVGMDDADFKEKREADEGNKPDDDLFDLFVGVGKLKHERDSEH</sequence>
<evidence type="ECO:0000313" key="2">
    <source>
        <dbReference type="EMBL" id="MPM95656.1"/>
    </source>
</evidence>
<protein>
    <submittedName>
        <fullName evidence="2">Uncharacterized protein</fullName>
    </submittedName>
</protein>
<proteinExistence type="predicted"/>
<dbReference type="EMBL" id="VSSQ01042127">
    <property type="protein sequence ID" value="MPM95656.1"/>
    <property type="molecule type" value="Genomic_DNA"/>
</dbReference>
<reference evidence="2" key="1">
    <citation type="submission" date="2019-08" db="EMBL/GenBank/DDBJ databases">
        <authorList>
            <person name="Kucharzyk K."/>
            <person name="Murdoch R.W."/>
            <person name="Higgins S."/>
            <person name="Loffler F."/>
        </authorList>
    </citation>
    <scope>NUCLEOTIDE SEQUENCE</scope>
</reference>
<feature type="compositionally biased region" description="Basic and acidic residues" evidence="1">
    <location>
        <begin position="1"/>
        <end position="17"/>
    </location>
</feature>
<comment type="caution">
    <text evidence="2">The sequence shown here is derived from an EMBL/GenBank/DDBJ whole genome shotgun (WGS) entry which is preliminary data.</text>
</comment>
<feature type="region of interest" description="Disordered" evidence="1">
    <location>
        <begin position="1"/>
        <end position="57"/>
    </location>
</feature>
<dbReference type="AlphaFoldDB" id="A0A645E267"/>
<organism evidence="2">
    <name type="scientific">bioreactor metagenome</name>
    <dbReference type="NCBI Taxonomy" id="1076179"/>
    <lineage>
        <taxon>unclassified sequences</taxon>
        <taxon>metagenomes</taxon>
        <taxon>ecological metagenomes</taxon>
    </lineage>
</organism>
<accession>A0A645E267</accession>
<name>A0A645E267_9ZZZZ</name>
<gene>
    <name evidence="2" type="ORF">SDC9_142811</name>
</gene>